<evidence type="ECO:0000256" key="6">
    <source>
        <dbReference type="ARBA" id="ARBA00022801"/>
    </source>
</evidence>
<dbReference type="Proteomes" id="UP000030686">
    <property type="component" value="Unassembled WGS sequence"/>
</dbReference>
<dbReference type="GO" id="GO:0046373">
    <property type="term" value="P:L-arabinose metabolic process"/>
    <property type="evidence" value="ECO:0007669"/>
    <property type="project" value="InterPro"/>
</dbReference>
<dbReference type="Gene3D" id="2.60.40.1180">
    <property type="entry name" value="Golgi alpha-mannosidase II"/>
    <property type="match status" value="1"/>
</dbReference>
<dbReference type="PANTHER" id="PTHR31776:SF0">
    <property type="entry name" value="ALPHA-L-ARABINOFURANOSIDASE 1"/>
    <property type="match status" value="1"/>
</dbReference>
<keyword evidence="8" id="KW-0326">Glycosidase</keyword>
<dbReference type="Gene3D" id="2.60.120.260">
    <property type="entry name" value="Galactose-binding domain-like"/>
    <property type="match status" value="1"/>
</dbReference>
<dbReference type="GO" id="GO:0046556">
    <property type="term" value="F:alpha-L-arabinofuranosidase activity"/>
    <property type="evidence" value="ECO:0007669"/>
    <property type="project" value="UniProtKB-EC"/>
</dbReference>
<evidence type="ECO:0000256" key="8">
    <source>
        <dbReference type="ARBA" id="ARBA00023295"/>
    </source>
</evidence>
<dbReference type="PANTHER" id="PTHR31776">
    <property type="entry name" value="ALPHA-L-ARABINOFURANOSIDASE 1"/>
    <property type="match status" value="1"/>
</dbReference>
<evidence type="ECO:0000256" key="5">
    <source>
        <dbReference type="ARBA" id="ARBA00022729"/>
    </source>
</evidence>
<protein>
    <recommendedName>
        <fullName evidence="4">non-reducing end alpha-L-arabinofuranosidase</fullName>
        <ecNumber evidence="4">3.2.1.55</ecNumber>
    </recommendedName>
</protein>
<name>W6QUQ2_PENRF</name>
<dbReference type="UniPathway" id="UPA00667"/>
<dbReference type="Gene3D" id="3.20.20.80">
    <property type="entry name" value="Glycosidases"/>
    <property type="match status" value="1"/>
</dbReference>
<comment type="similarity">
    <text evidence="3">Belongs to the glycosyl hydrolase 51 family.</text>
</comment>
<dbReference type="InterPro" id="IPR008979">
    <property type="entry name" value="Galactose-bd-like_sf"/>
</dbReference>
<dbReference type="Pfam" id="PF06964">
    <property type="entry name" value="Alpha-L-AF_C"/>
    <property type="match status" value="1"/>
</dbReference>
<dbReference type="OMA" id="LVEYMEW"/>
<evidence type="ECO:0000256" key="9">
    <source>
        <dbReference type="SAM" id="SignalP"/>
    </source>
</evidence>
<evidence type="ECO:0000259" key="10">
    <source>
        <dbReference type="SMART" id="SM00813"/>
    </source>
</evidence>
<comment type="catalytic activity">
    <reaction evidence="1">
        <text>Hydrolysis of terminal non-reducing alpha-L-arabinofuranoside residues in alpha-L-arabinosides.</text>
        <dbReference type="EC" id="3.2.1.55"/>
    </reaction>
</comment>
<evidence type="ECO:0000313" key="12">
    <source>
        <dbReference type="Proteomes" id="UP000030686"/>
    </source>
</evidence>
<proteinExistence type="inferred from homology"/>
<dbReference type="GO" id="GO:0031222">
    <property type="term" value="P:arabinan catabolic process"/>
    <property type="evidence" value="ECO:0007669"/>
    <property type="project" value="UniProtKB-UniPathway"/>
</dbReference>
<accession>W6QUQ2</accession>
<feature type="chain" id="PRO_5004882376" description="non-reducing end alpha-L-arabinofuranosidase" evidence="9">
    <location>
        <begin position="18"/>
        <end position="635"/>
    </location>
</feature>
<evidence type="ECO:0000313" key="11">
    <source>
        <dbReference type="EMBL" id="CDM33242.1"/>
    </source>
</evidence>
<sequence length="635" mass="68939">MLHKYLLLPLLASYGAAVTISVAKSGGNATSGLQYGAMEEEINHCGEGGLYAELIRNRAFQGSPKFPSSLDAWSGVGDSSLSLKNLTDPLSTALPTSINVKGTGTAGLTNAGFWGIDVRPQKYTGSFYVKGSYSGSFTASLLSSSGEVLAITKIASKSVADDWVQHDFVFTPKAKASDTKNTFSLTFDGSSASNGSLDFNLISLFPPTWNDRPNGMRKDLMQAMADMGPKFLRFPGGNNLEGDSIDGRWKWNETIGPLTDRPGRATTWQYQETLGLGLVEYMEWCDDLGMEPILAVWAGLALNGEVVPEADLDFYVQDALNEIEFLTGSVDTEYGALRAKVGHPEPWTIRYVEVGNEDMLSSGLASYESYRFSAFYEAITAKYPDIQVLASTIDITIPGNAGGDYHLYDVPDNFVSKFHMFDSYTSEHPILLGEIAVTESNNGVGIDWSNTHFGLYPWWIGSIAEAVFLLGAERNADAIIGTTYAPFLMNLDSYQWSPTILSFNSDPDQTARSTSWHLYTLFNHNLMTNTLPSTSSDDFGPLYYATGLNSKTNSHIFKAAVYNSTSDVPVSLTFEGVGRGTKADLTILTAPDPFSVNEVGGTNIVNSKTTQIKAGKKGEFSFKLPNLSIAVLTTS</sequence>
<dbReference type="FunFam" id="3.20.20.80:FF:000092">
    <property type="entry name" value="Probable alpha-L-arabinofuranosidase A"/>
    <property type="match status" value="1"/>
</dbReference>
<evidence type="ECO:0000256" key="7">
    <source>
        <dbReference type="ARBA" id="ARBA00023180"/>
    </source>
</evidence>
<dbReference type="InterPro" id="IPR013780">
    <property type="entry name" value="Glyco_hydro_b"/>
</dbReference>
<feature type="domain" description="Alpha-L-arabinofuranosidase C-terminal" evidence="10">
    <location>
        <begin position="458"/>
        <end position="628"/>
    </location>
</feature>
<feature type="signal peptide" evidence="9">
    <location>
        <begin position="1"/>
        <end position="17"/>
    </location>
</feature>
<dbReference type="AlphaFoldDB" id="W6QUQ2"/>
<dbReference type="SMART" id="SM00813">
    <property type="entry name" value="Alpha-L-AF_C"/>
    <property type="match status" value="1"/>
</dbReference>
<dbReference type="InterPro" id="IPR017853">
    <property type="entry name" value="GH"/>
</dbReference>
<reference evidence="11" key="1">
    <citation type="journal article" date="2014" name="Nat. Commun.">
        <title>Multiple recent horizontal transfers of a large genomic region in cheese making fungi.</title>
        <authorList>
            <person name="Cheeseman K."/>
            <person name="Ropars J."/>
            <person name="Renault P."/>
            <person name="Dupont J."/>
            <person name="Gouzy J."/>
            <person name="Branca A."/>
            <person name="Abraham A.L."/>
            <person name="Ceppi M."/>
            <person name="Conseiller E."/>
            <person name="Debuchy R."/>
            <person name="Malagnac F."/>
            <person name="Goarin A."/>
            <person name="Silar P."/>
            <person name="Lacoste S."/>
            <person name="Sallet E."/>
            <person name="Bensimon A."/>
            <person name="Giraud T."/>
            <person name="Brygoo Y."/>
        </authorList>
    </citation>
    <scope>NUCLEOTIDE SEQUENCE [LARGE SCALE GENOMIC DNA]</scope>
    <source>
        <strain evidence="11">FM164</strain>
    </source>
</reference>
<dbReference type="EC" id="3.2.1.55" evidence="4"/>
<dbReference type="InterPro" id="IPR010720">
    <property type="entry name" value="Alpha-L-AF_C"/>
</dbReference>
<gene>
    <name evidence="11" type="ORF">PROQFM164_S02g003394</name>
</gene>
<keyword evidence="7" id="KW-0325">Glycoprotein</keyword>
<comment type="pathway">
    <text evidence="2">Glycan metabolism; L-arabinan degradation.</text>
</comment>
<dbReference type="InterPro" id="IPR051563">
    <property type="entry name" value="Glycosyl_Hydrolase_51"/>
</dbReference>
<dbReference type="EMBL" id="HG792016">
    <property type="protein sequence ID" value="CDM33242.1"/>
    <property type="molecule type" value="Genomic_DNA"/>
</dbReference>
<dbReference type="SUPFAM" id="SSF51445">
    <property type="entry name" value="(Trans)glycosidases"/>
    <property type="match status" value="1"/>
</dbReference>
<dbReference type="SUPFAM" id="SSF49785">
    <property type="entry name" value="Galactose-binding domain-like"/>
    <property type="match status" value="1"/>
</dbReference>
<evidence type="ECO:0000256" key="1">
    <source>
        <dbReference type="ARBA" id="ARBA00001462"/>
    </source>
</evidence>
<organism evidence="11 12">
    <name type="scientific">Penicillium roqueforti (strain FM164)</name>
    <dbReference type="NCBI Taxonomy" id="1365484"/>
    <lineage>
        <taxon>Eukaryota</taxon>
        <taxon>Fungi</taxon>
        <taxon>Dikarya</taxon>
        <taxon>Ascomycota</taxon>
        <taxon>Pezizomycotina</taxon>
        <taxon>Eurotiomycetes</taxon>
        <taxon>Eurotiomycetidae</taxon>
        <taxon>Eurotiales</taxon>
        <taxon>Aspergillaceae</taxon>
        <taxon>Penicillium</taxon>
    </lineage>
</organism>
<dbReference type="STRING" id="1365484.W6QUQ2"/>
<evidence type="ECO:0000256" key="4">
    <source>
        <dbReference type="ARBA" id="ARBA00012670"/>
    </source>
</evidence>
<dbReference type="Pfam" id="PF22848">
    <property type="entry name" value="ASD1_dom"/>
    <property type="match status" value="1"/>
</dbReference>
<evidence type="ECO:0000256" key="2">
    <source>
        <dbReference type="ARBA" id="ARBA00004834"/>
    </source>
</evidence>
<dbReference type="OrthoDB" id="406864at2759"/>
<evidence type="ECO:0000256" key="3">
    <source>
        <dbReference type="ARBA" id="ARBA00007186"/>
    </source>
</evidence>
<keyword evidence="6" id="KW-0378">Hydrolase</keyword>
<keyword evidence="12" id="KW-1185">Reference proteome</keyword>
<keyword evidence="5 9" id="KW-0732">Signal</keyword>
<dbReference type="InterPro" id="IPR055235">
    <property type="entry name" value="ASD1_cat"/>
</dbReference>